<organism evidence="3 4">
    <name type="scientific">Caballeronia catudaia</name>
    <dbReference type="NCBI Taxonomy" id="1777136"/>
    <lineage>
        <taxon>Bacteria</taxon>
        <taxon>Pseudomonadati</taxon>
        <taxon>Pseudomonadota</taxon>
        <taxon>Betaproteobacteria</taxon>
        <taxon>Burkholderiales</taxon>
        <taxon>Burkholderiaceae</taxon>
        <taxon>Caballeronia</taxon>
    </lineage>
</organism>
<evidence type="ECO:0000256" key="1">
    <source>
        <dbReference type="SAM" id="MobiDB-lite"/>
    </source>
</evidence>
<protein>
    <recommendedName>
        <fullName evidence="5">Lipoprotein</fullName>
    </recommendedName>
</protein>
<feature type="region of interest" description="Disordered" evidence="1">
    <location>
        <begin position="85"/>
        <end position="104"/>
    </location>
</feature>
<keyword evidence="4" id="KW-1185">Reference proteome</keyword>
<feature type="chain" id="PRO_5007623104" description="Lipoprotein" evidence="2">
    <location>
        <begin position="26"/>
        <end position="195"/>
    </location>
</feature>
<dbReference type="OrthoDB" id="9130285at2"/>
<reference evidence="3" key="1">
    <citation type="submission" date="2016-01" db="EMBL/GenBank/DDBJ databases">
        <authorList>
            <person name="Peeters C."/>
        </authorList>
    </citation>
    <scope>NUCLEOTIDE SEQUENCE [LARGE SCALE GENOMIC DNA]</scope>
    <source>
        <strain evidence="3">LMG 29318</strain>
    </source>
</reference>
<name>A0A158CIC0_9BURK</name>
<gene>
    <name evidence="3" type="ORF">AWB75_05199</name>
</gene>
<dbReference type="RefSeq" id="WP_061126926.1">
    <property type="nucleotide sequence ID" value="NZ_FCOF02000031.1"/>
</dbReference>
<comment type="caution">
    <text evidence="3">The sequence shown here is derived from an EMBL/GenBank/DDBJ whole genome shotgun (WGS) entry which is preliminary data.</text>
</comment>
<evidence type="ECO:0008006" key="5">
    <source>
        <dbReference type="Google" id="ProtNLM"/>
    </source>
</evidence>
<keyword evidence="2" id="KW-0732">Signal</keyword>
<dbReference type="EMBL" id="FCOF02000031">
    <property type="protein sequence ID" value="SAK82031.1"/>
    <property type="molecule type" value="Genomic_DNA"/>
</dbReference>
<sequence length="195" mass="20941">MTCKRLKGMSTVAFFLLAAAGTSSADEQCSNATLKGLYGFSLRGQLIGIFDDAGNTHRFANEPVLIDAVSIQDFDGHGGFTRADFVQSGGEKRPGSTDPTTGFDTNESGMYTVYSDCTGIMHINKFPAPISSTTIDIRFVLTDGGRRIFGVVSRQVIGGQFRATDGTTCGPAQPCKMEAQESLIGEKFRTEGRDR</sequence>
<evidence type="ECO:0000313" key="4">
    <source>
        <dbReference type="Proteomes" id="UP000054870"/>
    </source>
</evidence>
<proteinExistence type="predicted"/>
<evidence type="ECO:0000313" key="3">
    <source>
        <dbReference type="EMBL" id="SAK82031.1"/>
    </source>
</evidence>
<accession>A0A158CIC0</accession>
<feature type="signal peptide" evidence="2">
    <location>
        <begin position="1"/>
        <end position="25"/>
    </location>
</feature>
<evidence type="ECO:0000256" key="2">
    <source>
        <dbReference type="SAM" id="SignalP"/>
    </source>
</evidence>
<dbReference type="AlphaFoldDB" id="A0A158CIC0"/>
<dbReference type="Proteomes" id="UP000054870">
    <property type="component" value="Unassembled WGS sequence"/>
</dbReference>